<accession>A0A6G1J232</accession>
<evidence type="ECO:0000256" key="1">
    <source>
        <dbReference type="SAM" id="MobiDB-lite"/>
    </source>
</evidence>
<feature type="region of interest" description="Disordered" evidence="1">
    <location>
        <begin position="160"/>
        <end position="202"/>
    </location>
</feature>
<dbReference type="Proteomes" id="UP000799291">
    <property type="component" value="Unassembled WGS sequence"/>
</dbReference>
<evidence type="ECO:0000313" key="3">
    <source>
        <dbReference type="Proteomes" id="UP000799291"/>
    </source>
</evidence>
<keyword evidence="3" id="KW-1185">Reference proteome</keyword>
<organism evidence="2 3">
    <name type="scientific">Lentithecium fluviatile CBS 122367</name>
    <dbReference type="NCBI Taxonomy" id="1168545"/>
    <lineage>
        <taxon>Eukaryota</taxon>
        <taxon>Fungi</taxon>
        <taxon>Dikarya</taxon>
        <taxon>Ascomycota</taxon>
        <taxon>Pezizomycotina</taxon>
        <taxon>Dothideomycetes</taxon>
        <taxon>Pleosporomycetidae</taxon>
        <taxon>Pleosporales</taxon>
        <taxon>Massarineae</taxon>
        <taxon>Lentitheciaceae</taxon>
        <taxon>Lentithecium</taxon>
    </lineage>
</organism>
<dbReference type="EMBL" id="MU005581">
    <property type="protein sequence ID" value="KAF2684576.1"/>
    <property type="molecule type" value="Genomic_DNA"/>
</dbReference>
<proteinExistence type="predicted"/>
<evidence type="ECO:0000313" key="2">
    <source>
        <dbReference type="EMBL" id="KAF2684576.1"/>
    </source>
</evidence>
<protein>
    <submittedName>
        <fullName evidence="2">Uncharacterized protein</fullName>
    </submittedName>
</protein>
<name>A0A6G1J232_9PLEO</name>
<sequence>MASLCDRLCLRRMQQRCTGVPGFRGYSWMPWSMPITSLHSHINPQDVMSRKPEQRLQRAVTVPLPSHRWLIRASLILIHLQTRTTFGGFTPPHAPNSVYPGNTNTPTCTLSNSNDLQTACKTVGLDKRCNNTPPSPSNLCKTFRPLVSYPPCALRVPGRMSLSRTSSQPDGPDIEALAPSRHSANTQRSKENDKSVVYCGVS</sequence>
<reference evidence="2" key="1">
    <citation type="journal article" date="2020" name="Stud. Mycol.">
        <title>101 Dothideomycetes genomes: a test case for predicting lifestyles and emergence of pathogens.</title>
        <authorList>
            <person name="Haridas S."/>
            <person name="Albert R."/>
            <person name="Binder M."/>
            <person name="Bloem J."/>
            <person name="Labutti K."/>
            <person name="Salamov A."/>
            <person name="Andreopoulos B."/>
            <person name="Baker S."/>
            <person name="Barry K."/>
            <person name="Bills G."/>
            <person name="Bluhm B."/>
            <person name="Cannon C."/>
            <person name="Castanera R."/>
            <person name="Culley D."/>
            <person name="Daum C."/>
            <person name="Ezra D."/>
            <person name="Gonzalez J."/>
            <person name="Henrissat B."/>
            <person name="Kuo A."/>
            <person name="Liang C."/>
            <person name="Lipzen A."/>
            <person name="Lutzoni F."/>
            <person name="Magnuson J."/>
            <person name="Mondo S."/>
            <person name="Nolan M."/>
            <person name="Ohm R."/>
            <person name="Pangilinan J."/>
            <person name="Park H.-J."/>
            <person name="Ramirez L."/>
            <person name="Alfaro M."/>
            <person name="Sun H."/>
            <person name="Tritt A."/>
            <person name="Yoshinaga Y."/>
            <person name="Zwiers L.-H."/>
            <person name="Turgeon B."/>
            <person name="Goodwin S."/>
            <person name="Spatafora J."/>
            <person name="Crous P."/>
            <person name="Grigoriev I."/>
        </authorList>
    </citation>
    <scope>NUCLEOTIDE SEQUENCE</scope>
    <source>
        <strain evidence="2">CBS 122367</strain>
    </source>
</reference>
<gene>
    <name evidence="2" type="ORF">K458DRAFT_33746</name>
</gene>
<dbReference type="AlphaFoldDB" id="A0A6G1J232"/>